<evidence type="ECO:0000256" key="4">
    <source>
        <dbReference type="ARBA" id="ARBA00022801"/>
    </source>
</evidence>
<keyword evidence="4" id="KW-0378">Hydrolase</keyword>
<comment type="subcellular location">
    <subcellularLocation>
        <location evidence="1">Membrane</location>
        <topology evidence="1">Multi-pass membrane protein</topology>
    </subcellularLocation>
</comment>
<sequence length="386" mass="44549">MGLREDYLYWRFTYFFIVEKKYRILNISPDHQEIWLENTKNKKYPVIRLKRMDIDWSNWLQRDLERTNVNGEKIRKALYKRSLEIVNIYISSFPPVDSYEQLLREQYDTKKIILQTFLVEGSNIEQTLKPINNKFGEQIIHEIKEHYDPLEVEQWKSHALNFAVHEAKKEKQLFQSGKPFFTYALLVVQCVIFLLLEISGGSTNPYVLLQFGAKYNPLILEGEWWRFFTPMFLHIGFLHLFMNSLALYYLGTAVERIFGNWRFLLIYFFAGFSGSLGSFLFSPNLSAGASGAIFGCFGALLFFGLVHPKVFQRTLGINILVVLALNLLFGFSVSSVDNAGHIGGLIGGFLAAGFIQLPKNRRLGQQSLFLLLAILIVGASLWLGFY</sequence>
<evidence type="ECO:0000256" key="6">
    <source>
        <dbReference type="ARBA" id="ARBA00023136"/>
    </source>
</evidence>
<evidence type="ECO:0000313" key="9">
    <source>
        <dbReference type="EMBL" id="MCU9613876.1"/>
    </source>
</evidence>
<reference evidence="9" key="1">
    <citation type="submission" date="2022-10" db="EMBL/GenBank/DDBJ databases">
        <title>Description of Fervidibacillus gen. nov. in the family Fervidibacillaceae fam. nov. with two species, Fervidibacillus albus sp. nov., and Fervidibacillus halotolerans sp. nov., isolated from tidal flat sediments.</title>
        <authorList>
            <person name="Kwon K.K."/>
            <person name="Yang S.-H."/>
        </authorList>
    </citation>
    <scope>NUCLEOTIDE SEQUENCE</scope>
    <source>
        <strain evidence="9">JCM 19140</strain>
    </source>
</reference>
<gene>
    <name evidence="9" type="ORF">OEV98_09920</name>
</gene>
<comment type="similarity">
    <text evidence="2">Belongs to the peptidase S54 family.</text>
</comment>
<dbReference type="EMBL" id="JAOUSF010000003">
    <property type="protein sequence ID" value="MCU9613876.1"/>
    <property type="molecule type" value="Genomic_DNA"/>
</dbReference>
<evidence type="ECO:0000313" key="10">
    <source>
        <dbReference type="Proteomes" id="UP001209318"/>
    </source>
</evidence>
<dbReference type="SUPFAM" id="SSF144091">
    <property type="entry name" value="Rhomboid-like"/>
    <property type="match status" value="1"/>
</dbReference>
<dbReference type="GO" id="GO:0004252">
    <property type="term" value="F:serine-type endopeptidase activity"/>
    <property type="evidence" value="ECO:0007669"/>
    <property type="project" value="InterPro"/>
</dbReference>
<keyword evidence="3 7" id="KW-0812">Transmembrane</keyword>
<feature type="transmembrane region" description="Helical" evidence="7">
    <location>
        <begin position="339"/>
        <end position="355"/>
    </location>
</feature>
<accession>A0AAE3ISY0</accession>
<dbReference type="Pfam" id="PF01694">
    <property type="entry name" value="Rhomboid"/>
    <property type="match status" value="1"/>
</dbReference>
<dbReference type="GO" id="GO:0016020">
    <property type="term" value="C:membrane"/>
    <property type="evidence" value="ECO:0007669"/>
    <property type="project" value="UniProtKB-SubCell"/>
</dbReference>
<dbReference type="InterPro" id="IPR050925">
    <property type="entry name" value="Rhomboid_protease_S54"/>
</dbReference>
<protein>
    <submittedName>
        <fullName evidence="9">Rhomboid family intramembrane serine protease</fullName>
    </submittedName>
</protein>
<feature type="transmembrane region" description="Helical" evidence="7">
    <location>
        <begin position="231"/>
        <end position="251"/>
    </location>
</feature>
<feature type="transmembrane region" description="Helical" evidence="7">
    <location>
        <begin position="180"/>
        <end position="199"/>
    </location>
</feature>
<evidence type="ECO:0000256" key="2">
    <source>
        <dbReference type="ARBA" id="ARBA00009045"/>
    </source>
</evidence>
<feature type="domain" description="Peptidase S54 rhomboid" evidence="8">
    <location>
        <begin position="222"/>
        <end position="353"/>
    </location>
</feature>
<evidence type="ECO:0000256" key="7">
    <source>
        <dbReference type="SAM" id="Phobius"/>
    </source>
</evidence>
<organism evidence="9 10">
    <name type="scientific">Perspicuibacillus lycopersici</name>
    <dbReference type="NCBI Taxonomy" id="1325689"/>
    <lineage>
        <taxon>Bacteria</taxon>
        <taxon>Bacillati</taxon>
        <taxon>Bacillota</taxon>
        <taxon>Bacilli</taxon>
        <taxon>Bacillales</taxon>
        <taxon>Bacillaceae</taxon>
        <taxon>Perspicuibacillus</taxon>
    </lineage>
</organism>
<keyword evidence="10" id="KW-1185">Reference proteome</keyword>
<feature type="transmembrane region" description="Helical" evidence="7">
    <location>
        <begin position="263"/>
        <end position="281"/>
    </location>
</feature>
<dbReference type="Proteomes" id="UP001209318">
    <property type="component" value="Unassembled WGS sequence"/>
</dbReference>
<evidence type="ECO:0000259" key="8">
    <source>
        <dbReference type="Pfam" id="PF01694"/>
    </source>
</evidence>
<name>A0AAE3ISY0_9BACI</name>
<evidence type="ECO:0000256" key="1">
    <source>
        <dbReference type="ARBA" id="ARBA00004141"/>
    </source>
</evidence>
<dbReference type="PANTHER" id="PTHR43731:SF14">
    <property type="entry name" value="PRESENILIN-ASSOCIATED RHOMBOID-LIKE PROTEIN, MITOCHONDRIAL"/>
    <property type="match status" value="1"/>
</dbReference>
<dbReference type="PANTHER" id="PTHR43731">
    <property type="entry name" value="RHOMBOID PROTEASE"/>
    <property type="match status" value="1"/>
</dbReference>
<dbReference type="RefSeq" id="WP_263073114.1">
    <property type="nucleotide sequence ID" value="NZ_JAOUSF010000003.1"/>
</dbReference>
<feature type="transmembrane region" description="Helical" evidence="7">
    <location>
        <begin position="367"/>
        <end position="385"/>
    </location>
</feature>
<dbReference type="InterPro" id="IPR035952">
    <property type="entry name" value="Rhomboid-like_sf"/>
</dbReference>
<keyword evidence="6 7" id="KW-0472">Membrane</keyword>
<comment type="caution">
    <text evidence="9">The sequence shown here is derived from an EMBL/GenBank/DDBJ whole genome shotgun (WGS) entry which is preliminary data.</text>
</comment>
<dbReference type="GO" id="GO:0006508">
    <property type="term" value="P:proteolysis"/>
    <property type="evidence" value="ECO:0007669"/>
    <property type="project" value="UniProtKB-KW"/>
</dbReference>
<dbReference type="Gene3D" id="1.20.1540.10">
    <property type="entry name" value="Rhomboid-like"/>
    <property type="match status" value="1"/>
</dbReference>
<proteinExistence type="inferred from homology"/>
<evidence type="ECO:0000256" key="3">
    <source>
        <dbReference type="ARBA" id="ARBA00022692"/>
    </source>
</evidence>
<keyword evidence="9" id="KW-0645">Protease</keyword>
<evidence type="ECO:0000256" key="5">
    <source>
        <dbReference type="ARBA" id="ARBA00022989"/>
    </source>
</evidence>
<feature type="transmembrane region" description="Helical" evidence="7">
    <location>
        <begin position="315"/>
        <end position="333"/>
    </location>
</feature>
<keyword evidence="5 7" id="KW-1133">Transmembrane helix</keyword>
<feature type="transmembrane region" description="Helical" evidence="7">
    <location>
        <begin position="287"/>
        <end position="306"/>
    </location>
</feature>
<dbReference type="AlphaFoldDB" id="A0AAE3ISY0"/>
<dbReference type="InterPro" id="IPR022764">
    <property type="entry name" value="Peptidase_S54_rhomboid_dom"/>
</dbReference>